<feature type="transmembrane region" description="Helical" evidence="6">
    <location>
        <begin position="107"/>
        <end position="133"/>
    </location>
</feature>
<keyword evidence="2" id="KW-1003">Cell membrane</keyword>
<keyword evidence="5 6" id="KW-0472">Membrane</keyword>
<dbReference type="OMA" id="NHWVRCE"/>
<dbReference type="InterPro" id="IPR003807">
    <property type="entry name" value="DUF202"/>
</dbReference>
<organism evidence="8 9">
    <name type="scientific">Pseudarthrobacter phenanthrenivorans</name>
    <name type="common">Arthrobacter phenanthrenivorans</name>
    <dbReference type="NCBI Taxonomy" id="361575"/>
    <lineage>
        <taxon>Bacteria</taxon>
        <taxon>Bacillati</taxon>
        <taxon>Actinomycetota</taxon>
        <taxon>Actinomycetes</taxon>
        <taxon>Micrococcales</taxon>
        <taxon>Micrococcaceae</taxon>
        <taxon>Pseudarthrobacter</taxon>
    </lineage>
</organism>
<evidence type="ECO:0000259" key="7">
    <source>
        <dbReference type="Pfam" id="PF02656"/>
    </source>
</evidence>
<name>A0A3B0FMS8_PSEPS</name>
<evidence type="ECO:0000256" key="2">
    <source>
        <dbReference type="ARBA" id="ARBA00022475"/>
    </source>
</evidence>
<dbReference type="AlphaFoldDB" id="A0A3B0FMS8"/>
<protein>
    <submittedName>
        <fullName evidence="8">DUF202 domain-containing protein</fullName>
    </submittedName>
</protein>
<evidence type="ECO:0000256" key="4">
    <source>
        <dbReference type="ARBA" id="ARBA00022989"/>
    </source>
</evidence>
<feature type="transmembrane region" description="Helical" evidence="6">
    <location>
        <begin position="42"/>
        <end position="62"/>
    </location>
</feature>
<accession>A0A3B0FMS8</accession>
<feature type="domain" description="DUF202" evidence="7">
    <location>
        <begin position="33"/>
        <end position="99"/>
    </location>
</feature>
<reference evidence="9" key="2">
    <citation type="submission" date="2018-10" db="EMBL/GenBank/DDBJ databases">
        <authorList>
            <person name="Wang Y."/>
            <person name="Wang J."/>
            <person name="Yang X."/>
            <person name="Wang Z."/>
            <person name="Huang Y."/>
        </authorList>
    </citation>
    <scope>NUCLEOTIDE SEQUENCE [LARGE SCALE GENOMIC DNA]</scope>
    <source>
        <strain evidence="9">J015</strain>
    </source>
</reference>
<comment type="caution">
    <text evidence="8">The sequence shown here is derived from an EMBL/GenBank/DDBJ whole genome shotgun (WGS) entry which is preliminary data.</text>
</comment>
<evidence type="ECO:0000256" key="5">
    <source>
        <dbReference type="ARBA" id="ARBA00023136"/>
    </source>
</evidence>
<dbReference type="PANTHER" id="PTHR34187:SF2">
    <property type="entry name" value="DUF202 DOMAIN-CONTAINING PROTEIN"/>
    <property type="match status" value="1"/>
</dbReference>
<evidence type="ECO:0000313" key="8">
    <source>
        <dbReference type="EMBL" id="RKO20968.1"/>
    </source>
</evidence>
<sequence length="134" mass="14378">MTNSDRPASASVPPSRGKIAERLLPGGEEPDPRFTLANERTFLAWIRTSLALLAGGIAIEAFTSDLFLEPVRKGLAVVLLLLGMLLSGGSAVRWLRVERSMRNKAPLPLPLIVPLLAATGALAAAVVLIFILWR</sequence>
<evidence type="ECO:0000256" key="1">
    <source>
        <dbReference type="ARBA" id="ARBA00004651"/>
    </source>
</evidence>
<dbReference type="Pfam" id="PF02656">
    <property type="entry name" value="DUF202"/>
    <property type="match status" value="1"/>
</dbReference>
<evidence type="ECO:0000256" key="6">
    <source>
        <dbReference type="SAM" id="Phobius"/>
    </source>
</evidence>
<comment type="subcellular location">
    <subcellularLocation>
        <location evidence="1">Cell membrane</location>
        <topology evidence="1">Multi-pass membrane protein</topology>
    </subcellularLocation>
</comment>
<keyword evidence="4 6" id="KW-1133">Transmembrane helix</keyword>
<dbReference type="Proteomes" id="UP000273159">
    <property type="component" value="Unassembled WGS sequence"/>
</dbReference>
<dbReference type="GO" id="GO:0005886">
    <property type="term" value="C:plasma membrane"/>
    <property type="evidence" value="ECO:0007669"/>
    <property type="project" value="UniProtKB-SubCell"/>
</dbReference>
<proteinExistence type="predicted"/>
<gene>
    <name evidence="8" type="ORF">D7Z96_17330</name>
</gene>
<dbReference type="PANTHER" id="PTHR34187">
    <property type="entry name" value="FGR18P"/>
    <property type="match status" value="1"/>
</dbReference>
<dbReference type="EMBL" id="RBNH01000019">
    <property type="protein sequence ID" value="RKO20968.1"/>
    <property type="molecule type" value="Genomic_DNA"/>
</dbReference>
<feature type="transmembrane region" description="Helical" evidence="6">
    <location>
        <begin position="74"/>
        <end position="95"/>
    </location>
</feature>
<keyword evidence="3 6" id="KW-0812">Transmembrane</keyword>
<evidence type="ECO:0000313" key="9">
    <source>
        <dbReference type="Proteomes" id="UP000273159"/>
    </source>
</evidence>
<evidence type="ECO:0000256" key="3">
    <source>
        <dbReference type="ARBA" id="ARBA00022692"/>
    </source>
</evidence>
<reference evidence="8 9" key="1">
    <citation type="submission" date="2018-10" db="EMBL/GenBank/DDBJ databases">
        <title>Genome-guide identification and characterization of bacteria that degrade polycyclic aromatic hydrocarbons and resist hexavalent chromium simultaneously.</title>
        <authorList>
            <person name="Feng H."/>
        </authorList>
    </citation>
    <scope>NUCLEOTIDE SEQUENCE [LARGE SCALE GENOMIC DNA]</scope>
    <source>
        <strain evidence="8 9">J015</strain>
    </source>
</reference>
<dbReference type="InterPro" id="IPR052053">
    <property type="entry name" value="IM_YidH-like"/>
</dbReference>
<dbReference type="RefSeq" id="WP_013602371.1">
    <property type="nucleotide sequence ID" value="NZ_RBNH01000019.1"/>
</dbReference>